<dbReference type="GO" id="GO:0015528">
    <property type="term" value="F:lactose:proton symporter activity"/>
    <property type="evidence" value="ECO:0007669"/>
    <property type="project" value="TreeGrafter"/>
</dbReference>
<keyword evidence="2" id="KW-0813">Transport</keyword>
<feature type="transmembrane region" description="Helical" evidence="8">
    <location>
        <begin position="102"/>
        <end position="126"/>
    </location>
</feature>
<feature type="domain" description="Major facilitator superfamily (MFS) profile" evidence="9">
    <location>
        <begin position="219"/>
        <end position="396"/>
    </location>
</feature>
<comment type="subcellular location">
    <subcellularLocation>
        <location evidence="1">Cell inner membrane</location>
        <topology evidence="1">Multi-pass membrane protein</topology>
    </subcellularLocation>
</comment>
<dbReference type="Gene3D" id="1.20.1250.20">
    <property type="entry name" value="MFS general substrate transporter like domains"/>
    <property type="match status" value="2"/>
</dbReference>
<dbReference type="InterPro" id="IPR036259">
    <property type="entry name" value="MFS_trans_sf"/>
</dbReference>
<evidence type="ECO:0000256" key="6">
    <source>
        <dbReference type="ARBA" id="ARBA00022989"/>
    </source>
</evidence>
<protein>
    <submittedName>
        <fullName evidence="10">MFS transporter, PPP family, 3-phenylpropionic acid transporter</fullName>
    </submittedName>
</protein>
<proteinExistence type="predicted"/>
<dbReference type="GO" id="GO:0005886">
    <property type="term" value="C:plasma membrane"/>
    <property type="evidence" value="ECO:0007669"/>
    <property type="project" value="UniProtKB-SubCell"/>
</dbReference>
<organism evidence="10 11">
    <name type="scientific">Clostridium cadaveris</name>
    <dbReference type="NCBI Taxonomy" id="1529"/>
    <lineage>
        <taxon>Bacteria</taxon>
        <taxon>Bacillati</taxon>
        <taxon>Bacillota</taxon>
        <taxon>Clostridia</taxon>
        <taxon>Eubacteriales</taxon>
        <taxon>Clostridiaceae</taxon>
        <taxon>Clostridium</taxon>
    </lineage>
</organism>
<name>A0A1I2MKZ1_9CLOT</name>
<feature type="transmembrane region" description="Helical" evidence="8">
    <location>
        <begin position="285"/>
        <end position="303"/>
    </location>
</feature>
<evidence type="ECO:0000256" key="3">
    <source>
        <dbReference type="ARBA" id="ARBA00022475"/>
    </source>
</evidence>
<dbReference type="STRING" id="1529.SAMN04487885_11580"/>
<reference evidence="10 11" key="1">
    <citation type="submission" date="2016-10" db="EMBL/GenBank/DDBJ databases">
        <authorList>
            <person name="de Groot N.N."/>
        </authorList>
    </citation>
    <scope>NUCLEOTIDE SEQUENCE [LARGE SCALE GENOMIC DNA]</scope>
    <source>
        <strain evidence="10 11">NLAE-zl-G419</strain>
    </source>
</reference>
<evidence type="ECO:0000256" key="1">
    <source>
        <dbReference type="ARBA" id="ARBA00004429"/>
    </source>
</evidence>
<keyword evidence="11" id="KW-1185">Reference proteome</keyword>
<dbReference type="EMBL" id="FOOE01000015">
    <property type="protein sequence ID" value="SFF92185.1"/>
    <property type="molecule type" value="Genomic_DNA"/>
</dbReference>
<feature type="transmembrane region" description="Helical" evidence="8">
    <location>
        <begin position="372"/>
        <end position="391"/>
    </location>
</feature>
<dbReference type="OrthoDB" id="1653456at2"/>
<feature type="transmembrane region" description="Helical" evidence="8">
    <location>
        <begin position="165"/>
        <end position="185"/>
    </location>
</feature>
<keyword evidence="6 8" id="KW-1133">Transmembrane helix</keyword>
<evidence type="ECO:0000256" key="4">
    <source>
        <dbReference type="ARBA" id="ARBA00022519"/>
    </source>
</evidence>
<evidence type="ECO:0000256" key="2">
    <source>
        <dbReference type="ARBA" id="ARBA00022448"/>
    </source>
</evidence>
<accession>A0A1I2MKZ1</accession>
<keyword evidence="5 8" id="KW-0812">Transmembrane</keyword>
<feature type="transmembrane region" description="Helical" evidence="8">
    <location>
        <begin position="78"/>
        <end position="96"/>
    </location>
</feature>
<feature type="transmembrane region" description="Helical" evidence="8">
    <location>
        <begin position="343"/>
        <end position="366"/>
    </location>
</feature>
<gene>
    <name evidence="10" type="ORF">SAMN04487885_11580</name>
</gene>
<feature type="transmembrane region" description="Helical" evidence="8">
    <location>
        <begin position="20"/>
        <end position="37"/>
    </location>
</feature>
<keyword evidence="3" id="KW-1003">Cell membrane</keyword>
<dbReference type="PANTHER" id="PTHR23522">
    <property type="entry name" value="BLL5896 PROTEIN"/>
    <property type="match status" value="1"/>
</dbReference>
<feature type="transmembrane region" description="Helical" evidence="8">
    <location>
        <begin position="138"/>
        <end position="159"/>
    </location>
</feature>
<dbReference type="AlphaFoldDB" id="A0A1I2MKZ1"/>
<dbReference type="eggNOG" id="COG2814">
    <property type="taxonomic scope" value="Bacteria"/>
</dbReference>
<feature type="transmembrane region" description="Helical" evidence="8">
    <location>
        <begin position="43"/>
        <end position="66"/>
    </location>
</feature>
<evidence type="ECO:0000256" key="8">
    <source>
        <dbReference type="SAM" id="Phobius"/>
    </source>
</evidence>
<evidence type="ECO:0000256" key="5">
    <source>
        <dbReference type="ARBA" id="ARBA00022692"/>
    </source>
</evidence>
<dbReference type="InterPro" id="IPR024989">
    <property type="entry name" value="MFS_assoc_dom"/>
</dbReference>
<feature type="transmembrane region" description="Helical" evidence="8">
    <location>
        <begin position="220"/>
        <end position="243"/>
    </location>
</feature>
<dbReference type="GO" id="GO:0030395">
    <property type="term" value="F:lactose binding"/>
    <property type="evidence" value="ECO:0007669"/>
    <property type="project" value="TreeGrafter"/>
</dbReference>
<dbReference type="RefSeq" id="WP_027638858.1">
    <property type="nucleotide sequence ID" value="NZ_BAAACD010000038.1"/>
</dbReference>
<dbReference type="SUPFAM" id="SSF103473">
    <property type="entry name" value="MFS general substrate transporter"/>
    <property type="match status" value="2"/>
</dbReference>
<dbReference type="Pfam" id="PF12832">
    <property type="entry name" value="MFS_1_like"/>
    <property type="match status" value="1"/>
</dbReference>
<dbReference type="InterPro" id="IPR020846">
    <property type="entry name" value="MFS_dom"/>
</dbReference>
<evidence type="ECO:0000313" key="11">
    <source>
        <dbReference type="Proteomes" id="UP000182135"/>
    </source>
</evidence>
<keyword evidence="4" id="KW-0997">Cell inner membrane</keyword>
<keyword evidence="7 8" id="KW-0472">Membrane</keyword>
<dbReference type="PANTHER" id="PTHR23522:SF10">
    <property type="entry name" value="3-PHENYLPROPIONIC ACID TRANSPORTER-RELATED"/>
    <property type="match status" value="1"/>
</dbReference>
<sequence length="396" mass="43189">MNLKHNKSLDIRYSMIHGLYWMTYCAMIGYASIFLLNKGFNNSLIGVILAASNIIAAVAQPTFAAYADSKRKISLKNLISLIVIMIIGGSISVNFFKSPSVALIILIIVVFTLTMSLQPLINSLSFEFESHGYEVNFGLARGIGSVSYAVISLLLGYVVEKHNPEVLPIFYVLLTCGLIIFIYTFSLPKGVNSSIAHERHRVKSGSDISIIGFCKKYKKFMLFLLGVICVFLDHTIINNFFIQVMTNVGGTSKDMGNAIFLAAVLELPTMSLFAKIKDKISCKKLIMISGIAFSVKHIITYFATSVAIIYLAQVIQIAGYALFIPASVYYVSRLIDKSDMIKGQALVTGAITISGVFASLSGGILIDTLGVNSMLLIGAIVSILGTILIFFTTEEV</sequence>
<dbReference type="PROSITE" id="PS50850">
    <property type="entry name" value="MFS"/>
    <property type="match status" value="1"/>
</dbReference>
<feature type="transmembrane region" description="Helical" evidence="8">
    <location>
        <begin position="309"/>
        <end position="331"/>
    </location>
</feature>
<evidence type="ECO:0000259" key="9">
    <source>
        <dbReference type="PROSITE" id="PS50850"/>
    </source>
</evidence>
<dbReference type="Proteomes" id="UP000182135">
    <property type="component" value="Unassembled WGS sequence"/>
</dbReference>
<evidence type="ECO:0000256" key="7">
    <source>
        <dbReference type="ARBA" id="ARBA00023136"/>
    </source>
</evidence>
<evidence type="ECO:0000313" key="10">
    <source>
        <dbReference type="EMBL" id="SFF92185.1"/>
    </source>
</evidence>